<evidence type="ECO:0000256" key="1">
    <source>
        <dbReference type="ARBA" id="ARBA00008950"/>
    </source>
</evidence>
<dbReference type="RefSeq" id="WP_072987606.1">
    <property type="nucleotide sequence ID" value="NZ_FQZB01000010.1"/>
</dbReference>
<gene>
    <name evidence="4" type="ORF">SAMN02745163_02362</name>
</gene>
<feature type="domain" description="Calcineurin-like phosphoesterase" evidence="3">
    <location>
        <begin position="1"/>
        <end position="146"/>
    </location>
</feature>
<evidence type="ECO:0000256" key="2">
    <source>
        <dbReference type="RuleBase" id="RU362039"/>
    </source>
</evidence>
<accession>A0A1M6LF24</accession>
<sequence length="157" mass="17968">MVVAVVSDTHNFTSFMDKVKARIQKADMLIHLGDNIKDLYYIAEGFSGKIYGVKGNCDFDTKELKEQIIEIEDKKFLITHGDKYGVKYDLNRIYLRACELGVDGVMFGHNHIPSIDENNNIWLINPGSASLPKLSKHTMAFIEIEKNRPIYPYIIEL</sequence>
<protein>
    <recommendedName>
        <fullName evidence="2">Phosphoesterase</fullName>
        <ecNumber evidence="2">3.1.4.-</ecNumber>
    </recommendedName>
</protein>
<dbReference type="InterPro" id="IPR029052">
    <property type="entry name" value="Metallo-depent_PP-like"/>
</dbReference>
<dbReference type="Pfam" id="PF12850">
    <property type="entry name" value="Metallophos_2"/>
    <property type="match status" value="1"/>
</dbReference>
<organism evidence="4 5">
    <name type="scientific">Clostridium cavendishii DSM 21758</name>
    <dbReference type="NCBI Taxonomy" id="1121302"/>
    <lineage>
        <taxon>Bacteria</taxon>
        <taxon>Bacillati</taxon>
        <taxon>Bacillota</taxon>
        <taxon>Clostridia</taxon>
        <taxon>Eubacteriales</taxon>
        <taxon>Clostridiaceae</taxon>
        <taxon>Clostridium</taxon>
    </lineage>
</organism>
<comment type="similarity">
    <text evidence="1 2">Belongs to the metallophosphoesterase superfamily. YfcE family.</text>
</comment>
<dbReference type="Gene3D" id="3.60.21.10">
    <property type="match status" value="1"/>
</dbReference>
<dbReference type="GO" id="GO:0046872">
    <property type="term" value="F:metal ion binding"/>
    <property type="evidence" value="ECO:0007669"/>
    <property type="project" value="UniProtKB-KW"/>
</dbReference>
<dbReference type="InterPro" id="IPR000979">
    <property type="entry name" value="Phosphodiesterase_MJ0936/Vps29"/>
</dbReference>
<dbReference type="SUPFAM" id="SSF56300">
    <property type="entry name" value="Metallo-dependent phosphatases"/>
    <property type="match status" value="1"/>
</dbReference>
<dbReference type="EC" id="3.1.4.-" evidence="2"/>
<comment type="cofactor">
    <cofactor evidence="2">
        <name>a divalent metal cation</name>
        <dbReference type="ChEBI" id="CHEBI:60240"/>
    </cofactor>
</comment>
<dbReference type="PANTHER" id="PTHR11124">
    <property type="entry name" value="VACUOLAR SORTING PROTEIN VPS29"/>
    <property type="match status" value="1"/>
</dbReference>
<evidence type="ECO:0000259" key="3">
    <source>
        <dbReference type="Pfam" id="PF12850"/>
    </source>
</evidence>
<dbReference type="NCBIfam" id="TIGR00040">
    <property type="entry name" value="yfcE"/>
    <property type="match status" value="1"/>
</dbReference>
<dbReference type="InterPro" id="IPR024654">
    <property type="entry name" value="Calcineurin-like_PHP_lpxH"/>
</dbReference>
<dbReference type="OrthoDB" id="9800565at2"/>
<dbReference type="STRING" id="1121302.SAMN02745163_02362"/>
<keyword evidence="2" id="KW-0479">Metal-binding</keyword>
<reference evidence="4 5" key="1">
    <citation type="submission" date="2016-11" db="EMBL/GenBank/DDBJ databases">
        <authorList>
            <person name="Jaros S."/>
            <person name="Januszkiewicz K."/>
            <person name="Wedrychowicz H."/>
        </authorList>
    </citation>
    <scope>NUCLEOTIDE SEQUENCE [LARGE SCALE GENOMIC DNA]</scope>
    <source>
        <strain evidence="4 5">DSM 21758</strain>
    </source>
</reference>
<dbReference type="Proteomes" id="UP000184310">
    <property type="component" value="Unassembled WGS sequence"/>
</dbReference>
<evidence type="ECO:0000313" key="4">
    <source>
        <dbReference type="EMBL" id="SHJ69675.1"/>
    </source>
</evidence>
<keyword evidence="5" id="KW-1185">Reference proteome</keyword>
<dbReference type="AlphaFoldDB" id="A0A1M6LF24"/>
<evidence type="ECO:0000313" key="5">
    <source>
        <dbReference type="Proteomes" id="UP000184310"/>
    </source>
</evidence>
<proteinExistence type="inferred from homology"/>
<name>A0A1M6LF24_9CLOT</name>
<dbReference type="GO" id="GO:0016787">
    <property type="term" value="F:hydrolase activity"/>
    <property type="evidence" value="ECO:0007669"/>
    <property type="project" value="UniProtKB-UniRule"/>
</dbReference>
<dbReference type="EMBL" id="FQZB01000010">
    <property type="protein sequence ID" value="SHJ69675.1"/>
    <property type="molecule type" value="Genomic_DNA"/>
</dbReference>